<keyword evidence="1" id="KW-1133">Transmembrane helix</keyword>
<protein>
    <submittedName>
        <fullName evidence="3">SAYSvFN domain-containing protein 1</fullName>
    </submittedName>
</protein>
<dbReference type="Pfam" id="PF10260">
    <property type="entry name" value="SAYSvFN"/>
    <property type="match status" value="1"/>
</dbReference>
<organism evidence="3 4">
    <name type="scientific">Dufourea novaeangliae</name>
    <name type="common">Sweat bee</name>
    <dbReference type="NCBI Taxonomy" id="178035"/>
    <lineage>
        <taxon>Eukaryota</taxon>
        <taxon>Metazoa</taxon>
        <taxon>Ecdysozoa</taxon>
        <taxon>Arthropoda</taxon>
        <taxon>Hexapoda</taxon>
        <taxon>Insecta</taxon>
        <taxon>Pterygota</taxon>
        <taxon>Neoptera</taxon>
        <taxon>Endopterygota</taxon>
        <taxon>Hymenoptera</taxon>
        <taxon>Apocrita</taxon>
        <taxon>Aculeata</taxon>
        <taxon>Apoidea</taxon>
        <taxon>Anthophila</taxon>
        <taxon>Halictidae</taxon>
        <taxon>Rophitinae</taxon>
        <taxon>Dufourea</taxon>
    </lineage>
</organism>
<dbReference type="Proteomes" id="UP000076502">
    <property type="component" value="Unassembled WGS sequence"/>
</dbReference>
<feature type="transmembrane region" description="Helical" evidence="1">
    <location>
        <begin position="106"/>
        <end position="122"/>
    </location>
</feature>
<evidence type="ECO:0000259" key="2">
    <source>
        <dbReference type="Pfam" id="PF10260"/>
    </source>
</evidence>
<proteinExistence type="predicted"/>
<dbReference type="PANTHER" id="PTHR13527:SF0">
    <property type="entry name" value="SAYSVFN DOMAIN-CONTAINING PROTEIN 1"/>
    <property type="match status" value="1"/>
</dbReference>
<dbReference type="EMBL" id="KQ434809">
    <property type="protein sequence ID" value="KZC06229.1"/>
    <property type="molecule type" value="Genomic_DNA"/>
</dbReference>
<dbReference type="InterPro" id="IPR039159">
    <property type="entry name" value="SAYSD1"/>
</dbReference>
<gene>
    <name evidence="3" type="ORF">WN55_10138</name>
</gene>
<evidence type="ECO:0000256" key="1">
    <source>
        <dbReference type="SAM" id="Phobius"/>
    </source>
</evidence>
<dbReference type="AlphaFoldDB" id="A0A154P2R2"/>
<reference evidence="3 4" key="1">
    <citation type="submission" date="2015-07" db="EMBL/GenBank/DDBJ databases">
        <title>The genome of Dufourea novaeangliae.</title>
        <authorList>
            <person name="Pan H."/>
            <person name="Kapheim K."/>
        </authorList>
    </citation>
    <scope>NUCLEOTIDE SEQUENCE [LARGE SCALE GENOMIC DNA]</scope>
    <source>
        <strain evidence="3">0120121106</strain>
        <tissue evidence="3">Whole body</tissue>
    </source>
</reference>
<dbReference type="InterPro" id="IPR019387">
    <property type="entry name" value="SAYSvFN_dom"/>
</dbReference>
<keyword evidence="1" id="KW-0812">Transmembrane</keyword>
<evidence type="ECO:0000313" key="4">
    <source>
        <dbReference type="Proteomes" id="UP000076502"/>
    </source>
</evidence>
<dbReference type="OrthoDB" id="71310at2759"/>
<evidence type="ECO:0000313" key="3">
    <source>
        <dbReference type="EMBL" id="KZC06229.1"/>
    </source>
</evidence>
<feature type="domain" description="SAYSvFN" evidence="2">
    <location>
        <begin position="89"/>
        <end position="158"/>
    </location>
</feature>
<keyword evidence="1" id="KW-0472">Membrane</keyword>
<sequence>MNASDIKEKLDVYRRRKRREEMTETIKNVIQNVLPWNENQTMKEPLLVVSPNNVEVSLQDDQDTESTNTDDSIDQTQCTMLKKVMYALYFLLWATLYVIAIEFEFGAVYFVLSTLIFIWVNTHSRPKKPGELSAYSVFNPECKAIEGTLDASQFEREIRYGIGSVR</sequence>
<name>A0A154P2R2_DUFNO</name>
<keyword evidence="4" id="KW-1185">Reference proteome</keyword>
<feature type="transmembrane region" description="Helical" evidence="1">
    <location>
        <begin position="84"/>
        <end position="100"/>
    </location>
</feature>
<dbReference type="PANTHER" id="PTHR13527">
    <property type="entry name" value="SAYSVFN DOMAIN-CONTAINING PROTEIN 1"/>
    <property type="match status" value="1"/>
</dbReference>
<accession>A0A154P2R2</accession>